<accession>A0A841QI95</accession>
<dbReference type="RefSeq" id="WP_166115860.1">
    <property type="nucleotide sequence ID" value="NZ_BAABDB010000042.1"/>
</dbReference>
<reference evidence="1 2" key="1">
    <citation type="submission" date="2020-08" db="EMBL/GenBank/DDBJ databases">
        <title>Genomic Encyclopedia of Type Strains, Phase IV (KMG-IV): sequencing the most valuable type-strain genomes for metagenomic binning, comparative biology and taxonomic classification.</title>
        <authorList>
            <person name="Goeker M."/>
        </authorList>
    </citation>
    <scope>NUCLEOTIDE SEQUENCE [LARGE SCALE GENOMIC DNA]</scope>
    <source>
        <strain evidence="1 2">DSM 4491</strain>
    </source>
</reference>
<organism evidence="1 2">
    <name type="scientific">Acetobacter lovaniensis</name>
    <dbReference type="NCBI Taxonomy" id="104100"/>
    <lineage>
        <taxon>Bacteria</taxon>
        <taxon>Pseudomonadati</taxon>
        <taxon>Pseudomonadota</taxon>
        <taxon>Alphaproteobacteria</taxon>
        <taxon>Acetobacterales</taxon>
        <taxon>Acetobacteraceae</taxon>
        <taxon>Acetobacter</taxon>
    </lineage>
</organism>
<dbReference type="Proteomes" id="UP000578000">
    <property type="component" value="Unassembled WGS sequence"/>
</dbReference>
<comment type="caution">
    <text evidence="1">The sequence shown here is derived from an EMBL/GenBank/DDBJ whole genome shotgun (WGS) entry which is preliminary data.</text>
</comment>
<sequence>MATLTQCLTAALVPRYSGGAGAVPVHAAMARAVLSVLVGAAQGGASPLRSGGAHGRGVVAALMAALPMVRAEGAGLAGAQVPGMAAFSPGMSFPAVQPLEQVGKSQPALSGFLQKLWQDRPVSPALWQMPQQFVAPDGAVQVMAARQDGALPGMAFTGTAPQGAGVLRSAALLAPSEPVFVQSFATHQSSCLVPDAGGGRSMCAIAGGYGQKVYVPAGHGVAMLLGHMAATQAQKNAAFGAVHRMCGVYDTMRAMPHHAGLMADVLHHAGVSGGLEGAAQGALPPVPDYLHAISRAVGVASMVLPSTASAPAVQAQITVNAPNSTPQAIGNEVAHRMSTLRMQARQANMGQF</sequence>
<dbReference type="AlphaFoldDB" id="A0A841QI95"/>
<dbReference type="EMBL" id="JACHIE010000012">
    <property type="protein sequence ID" value="MBB6457954.1"/>
    <property type="molecule type" value="Genomic_DNA"/>
</dbReference>
<gene>
    <name evidence="1" type="ORF">HNR55_002558</name>
</gene>
<keyword evidence="2" id="KW-1185">Reference proteome</keyword>
<proteinExistence type="predicted"/>
<name>A0A841QI95_9PROT</name>
<protein>
    <submittedName>
        <fullName evidence="1">Uncharacterized protein</fullName>
    </submittedName>
</protein>
<evidence type="ECO:0000313" key="1">
    <source>
        <dbReference type="EMBL" id="MBB6457954.1"/>
    </source>
</evidence>
<evidence type="ECO:0000313" key="2">
    <source>
        <dbReference type="Proteomes" id="UP000578000"/>
    </source>
</evidence>